<evidence type="ECO:0000256" key="2">
    <source>
        <dbReference type="ARBA" id="ARBA00006024"/>
    </source>
</evidence>
<accession>A0ABV9SW87</accession>
<comment type="subcellular location">
    <subcellularLocation>
        <location evidence="10">Cell membrane</location>
    </subcellularLocation>
    <subcellularLocation>
        <location evidence="1">Membrane</location>
    </subcellularLocation>
</comment>
<feature type="compositionally biased region" description="Basic and acidic residues" evidence="11">
    <location>
        <begin position="1"/>
        <end position="26"/>
    </location>
</feature>
<dbReference type="PROSITE" id="PS00154">
    <property type="entry name" value="ATPASE_E1_E2"/>
    <property type="match status" value="1"/>
</dbReference>
<feature type="region of interest" description="Disordered" evidence="11">
    <location>
        <begin position="1"/>
        <end position="28"/>
    </location>
</feature>
<evidence type="ECO:0000256" key="10">
    <source>
        <dbReference type="RuleBase" id="RU362081"/>
    </source>
</evidence>
<keyword evidence="10" id="KW-0547">Nucleotide-binding</keyword>
<feature type="transmembrane region" description="Helical" evidence="10">
    <location>
        <begin position="301"/>
        <end position="322"/>
    </location>
</feature>
<dbReference type="SUPFAM" id="SSF81653">
    <property type="entry name" value="Calcium ATPase, transduction domain A"/>
    <property type="match status" value="1"/>
</dbReference>
<evidence type="ECO:0000256" key="6">
    <source>
        <dbReference type="ARBA" id="ARBA00022989"/>
    </source>
</evidence>
<dbReference type="InterPro" id="IPR001757">
    <property type="entry name" value="P_typ_ATPase"/>
</dbReference>
<dbReference type="InterPro" id="IPR023298">
    <property type="entry name" value="ATPase_P-typ_TM_dom_sf"/>
</dbReference>
<keyword evidence="14" id="KW-1185">Reference proteome</keyword>
<dbReference type="InterPro" id="IPR044492">
    <property type="entry name" value="P_typ_ATPase_HD_dom"/>
</dbReference>
<dbReference type="Proteomes" id="UP001595818">
    <property type="component" value="Unassembled WGS sequence"/>
</dbReference>
<dbReference type="PANTHER" id="PTHR48085:SF5">
    <property type="entry name" value="CADMIUM_ZINC-TRANSPORTING ATPASE HMA4-RELATED"/>
    <property type="match status" value="1"/>
</dbReference>
<sequence>MLTTEKTYKDSCCDNSRADEAPRELKPTPPRNEFFSTWGPSIFSFVMLVLGLVGEYFFHISQFSDLPGLAWYAVAYLPVGLPVLVKGWKSILKGDVFTEFFLMGIATLGAFAIGEYPEAVAVMLFYTIGESLQHKAVSRARKNIQALLDMRPDLAHVHRKGNVIPVSPEAVAVGETIEVKAGERVPLDGIMVTEHGSFNPAAITGESRPITRRKEGEVLAGMINLDSLVLLKVIRPFQESSLSKIFKAIQEAASRKAKPEQFIRKFARIYTPIVTFMAIGLALLPYFWVDDYQFREWLYRALVFLVISCPCALVISIPLGYFGGIGAASRNGILFKGSNYLDLITKVNTVVMDKTGTLTKGVFEVQKVHASDTPHADWLALAASLESKSSHPIAKAITSFAKKTNKPVFLPQKLQEVSGKGLTGLVEGHKVVVGNAVLMRDNGIHTESETDHESSTIIHVAVDEKYCGRIIIADEIKQDTQQAIGDLRKTGIKSIFLFSGDRDAVTQALVKELKLDKGYGDLLPEQKVARLEALKRAKDRTVAFVGDGINDGPVLALADVGIAMGGMGSDLAIETADVVIQTDQPSKIAVAMRIGKATKAIVWQNISMAFGVKLLVLVLGAGGIAGMWEAVFADVGVALLAILNAVRINKHF</sequence>
<feature type="transmembrane region" description="Helical" evidence="10">
    <location>
        <begin position="69"/>
        <end position="88"/>
    </location>
</feature>
<feature type="transmembrane region" description="Helical" evidence="10">
    <location>
        <begin position="38"/>
        <end position="57"/>
    </location>
</feature>
<gene>
    <name evidence="13" type="ORF">ACFPFU_03010</name>
</gene>
<comment type="similarity">
    <text evidence="2 10">Belongs to the cation transport ATPase (P-type) (TC 3.A.3) family. Type IB subfamily.</text>
</comment>
<dbReference type="RefSeq" id="WP_377061348.1">
    <property type="nucleotide sequence ID" value="NZ_JBHSJJ010000001.1"/>
</dbReference>
<dbReference type="NCBIfam" id="TIGR01525">
    <property type="entry name" value="ATPase-IB_hvy"/>
    <property type="match status" value="1"/>
</dbReference>
<dbReference type="NCBIfam" id="TIGR01512">
    <property type="entry name" value="ATPase-IB2_Cd"/>
    <property type="match status" value="1"/>
</dbReference>
<evidence type="ECO:0000313" key="13">
    <source>
        <dbReference type="EMBL" id="MFC4870641.1"/>
    </source>
</evidence>
<dbReference type="EC" id="7.2.2.12" evidence="8"/>
<feature type="domain" description="P-type ATPase A" evidence="12">
    <location>
        <begin position="150"/>
        <end position="250"/>
    </location>
</feature>
<keyword evidence="6 10" id="KW-1133">Transmembrane helix</keyword>
<dbReference type="NCBIfam" id="TIGR01494">
    <property type="entry name" value="ATPase_P-type"/>
    <property type="match status" value="1"/>
</dbReference>
<evidence type="ECO:0000313" key="14">
    <source>
        <dbReference type="Proteomes" id="UP001595818"/>
    </source>
</evidence>
<reference evidence="14" key="1">
    <citation type="journal article" date="2019" name="Int. J. Syst. Evol. Microbiol.">
        <title>The Global Catalogue of Microorganisms (GCM) 10K type strain sequencing project: providing services to taxonomists for standard genome sequencing and annotation.</title>
        <authorList>
            <consortium name="The Broad Institute Genomics Platform"/>
            <consortium name="The Broad Institute Genome Sequencing Center for Infectious Disease"/>
            <person name="Wu L."/>
            <person name="Ma J."/>
        </authorList>
    </citation>
    <scope>NUCLEOTIDE SEQUENCE [LARGE SCALE GENOMIC DNA]</scope>
    <source>
        <strain evidence="14">CGMCC 4.7466</strain>
    </source>
</reference>
<protein>
    <recommendedName>
        <fullName evidence="8">P-type Zn(2+) transporter</fullName>
        <ecNumber evidence="8">7.2.2.12</ecNumber>
    </recommendedName>
</protein>
<dbReference type="InterPro" id="IPR036412">
    <property type="entry name" value="HAD-like_sf"/>
</dbReference>
<dbReference type="Gene3D" id="2.70.150.10">
    <property type="entry name" value="Calcium-transporting ATPase, cytoplasmic transduction domain A"/>
    <property type="match status" value="1"/>
</dbReference>
<keyword evidence="4 10" id="KW-0479">Metal-binding</keyword>
<feature type="transmembrane region" description="Helical" evidence="10">
    <location>
        <begin position="601"/>
        <end position="621"/>
    </location>
</feature>
<dbReference type="InterPro" id="IPR027256">
    <property type="entry name" value="P-typ_ATPase_IB"/>
</dbReference>
<keyword evidence="5" id="KW-1278">Translocase</keyword>
<evidence type="ECO:0000256" key="1">
    <source>
        <dbReference type="ARBA" id="ARBA00004370"/>
    </source>
</evidence>
<dbReference type="InterPro" id="IPR051014">
    <property type="entry name" value="Cation_Transport_ATPase_IB"/>
</dbReference>
<evidence type="ECO:0000256" key="8">
    <source>
        <dbReference type="ARBA" id="ARBA00039097"/>
    </source>
</evidence>
<feature type="transmembrane region" description="Helical" evidence="10">
    <location>
        <begin position="627"/>
        <end position="646"/>
    </location>
</feature>
<organism evidence="13 14">
    <name type="scientific">Negadavirga shengliensis</name>
    <dbReference type="NCBI Taxonomy" id="1389218"/>
    <lineage>
        <taxon>Bacteria</taxon>
        <taxon>Pseudomonadati</taxon>
        <taxon>Bacteroidota</taxon>
        <taxon>Cytophagia</taxon>
        <taxon>Cytophagales</taxon>
        <taxon>Cyclobacteriaceae</taxon>
        <taxon>Negadavirga</taxon>
    </lineage>
</organism>
<comment type="caution">
    <text evidence="13">The sequence shown here is derived from an EMBL/GenBank/DDBJ whole genome shotgun (WGS) entry which is preliminary data.</text>
</comment>
<keyword evidence="7 10" id="KW-0472">Membrane</keyword>
<evidence type="ECO:0000256" key="7">
    <source>
        <dbReference type="ARBA" id="ARBA00023136"/>
    </source>
</evidence>
<evidence type="ECO:0000259" key="12">
    <source>
        <dbReference type="Pfam" id="PF00122"/>
    </source>
</evidence>
<dbReference type="PANTHER" id="PTHR48085">
    <property type="entry name" value="CADMIUM/ZINC-TRANSPORTING ATPASE HMA2-RELATED"/>
    <property type="match status" value="1"/>
</dbReference>
<evidence type="ECO:0000256" key="9">
    <source>
        <dbReference type="ARBA" id="ARBA00047308"/>
    </source>
</evidence>
<evidence type="ECO:0000256" key="4">
    <source>
        <dbReference type="ARBA" id="ARBA00022723"/>
    </source>
</evidence>
<feature type="transmembrane region" description="Helical" evidence="10">
    <location>
        <begin position="269"/>
        <end position="289"/>
    </location>
</feature>
<keyword evidence="10" id="KW-1003">Cell membrane</keyword>
<dbReference type="SFLD" id="SFLDS00003">
    <property type="entry name" value="Haloacid_Dehalogenase"/>
    <property type="match status" value="1"/>
</dbReference>
<dbReference type="Pfam" id="PF00702">
    <property type="entry name" value="Hydrolase"/>
    <property type="match status" value="1"/>
</dbReference>
<dbReference type="SUPFAM" id="SSF81665">
    <property type="entry name" value="Calcium ATPase, transmembrane domain M"/>
    <property type="match status" value="1"/>
</dbReference>
<dbReference type="EMBL" id="JBHSJJ010000001">
    <property type="protein sequence ID" value="MFC4870641.1"/>
    <property type="molecule type" value="Genomic_DNA"/>
</dbReference>
<dbReference type="Gene3D" id="3.40.1110.10">
    <property type="entry name" value="Calcium-transporting ATPase, cytoplasmic domain N"/>
    <property type="match status" value="1"/>
</dbReference>
<dbReference type="Pfam" id="PF00122">
    <property type="entry name" value="E1-E2_ATPase"/>
    <property type="match status" value="1"/>
</dbReference>
<dbReference type="SUPFAM" id="SSF56784">
    <property type="entry name" value="HAD-like"/>
    <property type="match status" value="1"/>
</dbReference>
<evidence type="ECO:0000256" key="3">
    <source>
        <dbReference type="ARBA" id="ARBA00022692"/>
    </source>
</evidence>
<name>A0ABV9SW87_9BACT</name>
<dbReference type="InterPro" id="IPR023214">
    <property type="entry name" value="HAD_sf"/>
</dbReference>
<feature type="transmembrane region" description="Helical" evidence="10">
    <location>
        <begin position="100"/>
        <end position="126"/>
    </location>
</feature>
<dbReference type="PRINTS" id="PR00119">
    <property type="entry name" value="CATATPASE"/>
</dbReference>
<evidence type="ECO:0000256" key="11">
    <source>
        <dbReference type="SAM" id="MobiDB-lite"/>
    </source>
</evidence>
<comment type="catalytic activity">
    <reaction evidence="9">
        <text>Zn(2+)(in) + ATP + H2O = Zn(2+)(out) + ADP + phosphate + H(+)</text>
        <dbReference type="Rhea" id="RHEA:20621"/>
        <dbReference type="ChEBI" id="CHEBI:15377"/>
        <dbReference type="ChEBI" id="CHEBI:15378"/>
        <dbReference type="ChEBI" id="CHEBI:29105"/>
        <dbReference type="ChEBI" id="CHEBI:30616"/>
        <dbReference type="ChEBI" id="CHEBI:43474"/>
        <dbReference type="ChEBI" id="CHEBI:456216"/>
        <dbReference type="EC" id="7.2.2.12"/>
    </reaction>
</comment>
<dbReference type="InterPro" id="IPR059000">
    <property type="entry name" value="ATPase_P-type_domA"/>
</dbReference>
<dbReference type="SFLD" id="SFLDF00027">
    <property type="entry name" value="p-type_atpase"/>
    <property type="match status" value="1"/>
</dbReference>
<dbReference type="Gene3D" id="3.40.50.1000">
    <property type="entry name" value="HAD superfamily/HAD-like"/>
    <property type="match status" value="1"/>
</dbReference>
<keyword evidence="10" id="KW-0067">ATP-binding</keyword>
<proteinExistence type="inferred from homology"/>
<dbReference type="SFLD" id="SFLDG00002">
    <property type="entry name" value="C1.7:_P-type_atpase_like"/>
    <property type="match status" value="1"/>
</dbReference>
<dbReference type="InterPro" id="IPR023299">
    <property type="entry name" value="ATPase_P-typ_cyto_dom_N"/>
</dbReference>
<keyword evidence="3 10" id="KW-0812">Transmembrane</keyword>
<dbReference type="InterPro" id="IPR008250">
    <property type="entry name" value="ATPase_P-typ_transduc_dom_A_sf"/>
</dbReference>
<dbReference type="InterPro" id="IPR018303">
    <property type="entry name" value="ATPase_P-typ_P_site"/>
</dbReference>
<evidence type="ECO:0000256" key="5">
    <source>
        <dbReference type="ARBA" id="ARBA00022967"/>
    </source>
</evidence>